<sequence length="25" mass="2646">MKPKPQALALCSGPVKLPFIAMSFA</sequence>
<dbReference type="AlphaFoldDB" id="A0A0E9PEM1"/>
<proteinExistence type="predicted"/>
<protein>
    <submittedName>
        <fullName evidence="1">Uncharacterized protein</fullName>
    </submittedName>
</protein>
<accession>A0A0E9PEM1</accession>
<name>A0A0E9PEM1_ANGAN</name>
<dbReference type="EMBL" id="GBXM01106299">
    <property type="protein sequence ID" value="JAH02278.1"/>
    <property type="molecule type" value="Transcribed_RNA"/>
</dbReference>
<evidence type="ECO:0000313" key="1">
    <source>
        <dbReference type="EMBL" id="JAH02278.1"/>
    </source>
</evidence>
<organism evidence="1">
    <name type="scientific">Anguilla anguilla</name>
    <name type="common">European freshwater eel</name>
    <name type="synonym">Muraena anguilla</name>
    <dbReference type="NCBI Taxonomy" id="7936"/>
    <lineage>
        <taxon>Eukaryota</taxon>
        <taxon>Metazoa</taxon>
        <taxon>Chordata</taxon>
        <taxon>Craniata</taxon>
        <taxon>Vertebrata</taxon>
        <taxon>Euteleostomi</taxon>
        <taxon>Actinopterygii</taxon>
        <taxon>Neopterygii</taxon>
        <taxon>Teleostei</taxon>
        <taxon>Anguilliformes</taxon>
        <taxon>Anguillidae</taxon>
        <taxon>Anguilla</taxon>
    </lineage>
</organism>
<reference evidence="1" key="2">
    <citation type="journal article" date="2015" name="Fish Shellfish Immunol.">
        <title>Early steps in the European eel (Anguilla anguilla)-Vibrio vulnificus interaction in the gills: Role of the RtxA13 toxin.</title>
        <authorList>
            <person name="Callol A."/>
            <person name="Pajuelo D."/>
            <person name="Ebbesson L."/>
            <person name="Teles M."/>
            <person name="MacKenzie S."/>
            <person name="Amaro C."/>
        </authorList>
    </citation>
    <scope>NUCLEOTIDE SEQUENCE</scope>
</reference>
<reference evidence="1" key="1">
    <citation type="submission" date="2014-11" db="EMBL/GenBank/DDBJ databases">
        <authorList>
            <person name="Amaro Gonzalez C."/>
        </authorList>
    </citation>
    <scope>NUCLEOTIDE SEQUENCE</scope>
</reference>